<evidence type="ECO:0000256" key="2">
    <source>
        <dbReference type="ARBA" id="ARBA00022516"/>
    </source>
</evidence>
<dbReference type="Pfam" id="PF07993">
    <property type="entry name" value="NAD_binding_4"/>
    <property type="match status" value="1"/>
</dbReference>
<sequence>MKTEIENEAFSELTPIQRFFFGKSIFITGATGFVGKVLVEKLLRCCPGIGMLYLLMRPKRNKTAEERLDKLFQAELFSKLKEVYPHFRRKVRLVDGDLLKERLGISDEHFNEIKANVSIVFHSAARVQFNDPIKVAVQHNIIGTKVFMDMCREMPHLEAVVHVSTAYVRREADNYVLEEIPKTKVTPAQILNALEWMDSGCQQAVEDYMLEGKLTTYLVTKALGEVVVSQECGDLPTSIIRPCNISPTFKDPFPGWCDSIQGVSGLMLAGAKGVLRTLMSVPDLKLNVVPVDLVVNSMIVSAWHVVKQRPSSVYVVNCVMDYEKLPLADEAILKKALVKRTEYPLVNMFRYPDFCVYYNWFPYKIHSLIDEWIPAYFCDFFLYLFTGKTVLVRVHKKINFIYDIFLRLGRDPWICRIENFNAMKKSLTDGDEEVFFMDTENFDWDAYMDDCFLGGRKFLAHEDPSNIPYAKKKAQIWWIVTTILKWCLILFLLYYIFPRSLFGSSNSDEHIYDIHS</sequence>
<feature type="transmembrane region" description="Helical" evidence="4">
    <location>
        <begin position="476"/>
        <end position="497"/>
    </location>
</feature>
<dbReference type="CDD" id="cd05236">
    <property type="entry name" value="FAR-N_SDR_e"/>
    <property type="match status" value="1"/>
</dbReference>
<name>A0A8X6KA10_TRICU</name>
<dbReference type="Gene3D" id="3.40.50.720">
    <property type="entry name" value="NAD(P)-binding Rossmann-like Domain"/>
    <property type="match status" value="1"/>
</dbReference>
<dbReference type="AlphaFoldDB" id="A0A8X6KA10"/>
<dbReference type="Pfam" id="PF03015">
    <property type="entry name" value="Sterile"/>
    <property type="match status" value="1"/>
</dbReference>
<dbReference type="GO" id="GO:0035336">
    <property type="term" value="P:long-chain fatty-acyl-CoA metabolic process"/>
    <property type="evidence" value="ECO:0007669"/>
    <property type="project" value="TreeGrafter"/>
</dbReference>
<dbReference type="GO" id="GO:0102965">
    <property type="term" value="F:alcohol-forming long-chain fatty acyl-CoA reductase activity"/>
    <property type="evidence" value="ECO:0007669"/>
    <property type="project" value="UniProtKB-EC"/>
</dbReference>
<dbReference type="Proteomes" id="UP000887116">
    <property type="component" value="Unassembled WGS sequence"/>
</dbReference>
<comment type="function">
    <text evidence="4">Catalyzes the reduction of fatty acyl-CoA to fatty alcohols.</text>
</comment>
<evidence type="ECO:0000256" key="3">
    <source>
        <dbReference type="ARBA" id="ARBA00023098"/>
    </source>
</evidence>
<organism evidence="7 8">
    <name type="scientific">Trichonephila clavata</name>
    <name type="common">Joro spider</name>
    <name type="synonym">Nephila clavata</name>
    <dbReference type="NCBI Taxonomy" id="2740835"/>
    <lineage>
        <taxon>Eukaryota</taxon>
        <taxon>Metazoa</taxon>
        <taxon>Ecdysozoa</taxon>
        <taxon>Arthropoda</taxon>
        <taxon>Chelicerata</taxon>
        <taxon>Arachnida</taxon>
        <taxon>Araneae</taxon>
        <taxon>Araneomorphae</taxon>
        <taxon>Entelegynae</taxon>
        <taxon>Araneoidea</taxon>
        <taxon>Nephilidae</taxon>
        <taxon>Trichonephila</taxon>
    </lineage>
</organism>
<dbReference type="SUPFAM" id="SSF51735">
    <property type="entry name" value="NAD(P)-binding Rossmann-fold domains"/>
    <property type="match status" value="1"/>
</dbReference>
<dbReference type="OrthoDB" id="429813at2759"/>
<accession>A0A8X6KA10</accession>
<feature type="domain" description="Thioester reductase (TE)" evidence="6">
    <location>
        <begin position="27"/>
        <end position="298"/>
    </location>
</feature>
<dbReference type="PANTHER" id="PTHR11011">
    <property type="entry name" value="MALE STERILITY PROTEIN 2-RELATED"/>
    <property type="match status" value="1"/>
</dbReference>
<gene>
    <name evidence="7" type="primary">CG5065</name>
    <name evidence="7" type="ORF">TNCT_607361</name>
</gene>
<dbReference type="InterPro" id="IPR036291">
    <property type="entry name" value="NAD(P)-bd_dom_sf"/>
</dbReference>
<evidence type="ECO:0000256" key="1">
    <source>
        <dbReference type="ARBA" id="ARBA00005928"/>
    </source>
</evidence>
<feature type="domain" description="Fatty acyl-CoA reductase C-terminal" evidence="5">
    <location>
        <begin position="372"/>
        <end position="462"/>
    </location>
</feature>
<evidence type="ECO:0000256" key="4">
    <source>
        <dbReference type="RuleBase" id="RU363097"/>
    </source>
</evidence>
<comment type="caution">
    <text evidence="7">The sequence shown here is derived from an EMBL/GenBank/DDBJ whole genome shotgun (WGS) entry which is preliminary data.</text>
</comment>
<keyword evidence="4" id="KW-0521">NADP</keyword>
<comment type="similarity">
    <text evidence="1 4">Belongs to the fatty acyl-CoA reductase family.</text>
</comment>
<keyword evidence="4" id="KW-0472">Membrane</keyword>
<dbReference type="InterPro" id="IPR013120">
    <property type="entry name" value="FAR_NAD-bd"/>
</dbReference>
<comment type="catalytic activity">
    <reaction evidence="4">
        <text>a long-chain fatty acyl-CoA + 2 NADPH + 2 H(+) = a long-chain primary fatty alcohol + 2 NADP(+) + CoA</text>
        <dbReference type="Rhea" id="RHEA:52716"/>
        <dbReference type="ChEBI" id="CHEBI:15378"/>
        <dbReference type="ChEBI" id="CHEBI:57287"/>
        <dbReference type="ChEBI" id="CHEBI:57783"/>
        <dbReference type="ChEBI" id="CHEBI:58349"/>
        <dbReference type="ChEBI" id="CHEBI:77396"/>
        <dbReference type="ChEBI" id="CHEBI:83139"/>
        <dbReference type="EC" id="1.2.1.84"/>
    </reaction>
</comment>
<dbReference type="PANTHER" id="PTHR11011:SF45">
    <property type="entry name" value="FATTY ACYL-COA REDUCTASE CG8306-RELATED"/>
    <property type="match status" value="1"/>
</dbReference>
<keyword evidence="3 4" id="KW-0443">Lipid metabolism</keyword>
<dbReference type="GO" id="GO:0005777">
    <property type="term" value="C:peroxisome"/>
    <property type="evidence" value="ECO:0007669"/>
    <property type="project" value="TreeGrafter"/>
</dbReference>
<dbReference type="InterPro" id="IPR033640">
    <property type="entry name" value="FAR_C"/>
</dbReference>
<reference evidence="7" key="1">
    <citation type="submission" date="2020-07" db="EMBL/GenBank/DDBJ databases">
        <title>Multicomponent nature underlies the extraordinary mechanical properties of spider dragline silk.</title>
        <authorList>
            <person name="Kono N."/>
            <person name="Nakamura H."/>
            <person name="Mori M."/>
            <person name="Yoshida Y."/>
            <person name="Ohtoshi R."/>
            <person name="Malay A.D."/>
            <person name="Moran D.A.P."/>
            <person name="Tomita M."/>
            <person name="Numata K."/>
            <person name="Arakawa K."/>
        </authorList>
    </citation>
    <scope>NUCLEOTIDE SEQUENCE</scope>
</reference>
<keyword evidence="4" id="KW-0560">Oxidoreductase</keyword>
<keyword evidence="8" id="KW-1185">Reference proteome</keyword>
<proteinExistence type="inferred from homology"/>
<keyword evidence="4" id="KW-0812">Transmembrane</keyword>
<evidence type="ECO:0000259" key="6">
    <source>
        <dbReference type="Pfam" id="PF07993"/>
    </source>
</evidence>
<dbReference type="GO" id="GO:0080019">
    <property type="term" value="F:alcohol-forming very long-chain fatty acyl-CoA reductase activity"/>
    <property type="evidence" value="ECO:0007669"/>
    <property type="project" value="InterPro"/>
</dbReference>
<keyword evidence="2 4" id="KW-0444">Lipid biosynthesis</keyword>
<evidence type="ECO:0000313" key="7">
    <source>
        <dbReference type="EMBL" id="GFQ67219.1"/>
    </source>
</evidence>
<dbReference type="InterPro" id="IPR026055">
    <property type="entry name" value="FAR"/>
</dbReference>
<dbReference type="EC" id="1.2.1.84" evidence="4"/>
<protein>
    <recommendedName>
        <fullName evidence="4">Fatty acyl-CoA reductase</fullName>
        <ecNumber evidence="4">1.2.1.84</ecNumber>
    </recommendedName>
</protein>
<evidence type="ECO:0000259" key="5">
    <source>
        <dbReference type="Pfam" id="PF03015"/>
    </source>
</evidence>
<dbReference type="CDD" id="cd09071">
    <property type="entry name" value="FAR_C"/>
    <property type="match status" value="1"/>
</dbReference>
<dbReference type="EMBL" id="BMAO01000491">
    <property type="protein sequence ID" value="GFQ67219.1"/>
    <property type="molecule type" value="Genomic_DNA"/>
</dbReference>
<evidence type="ECO:0000313" key="8">
    <source>
        <dbReference type="Proteomes" id="UP000887116"/>
    </source>
</evidence>
<keyword evidence="4" id="KW-1133">Transmembrane helix</keyword>